<sequence>METHTSEITQLLIALVLFFLLDRFLKPYLLRKWLGVVLVAAGAVGCVAASQIRLLGFDLGLLSIFAVALGVGLFLKRRRFEQID</sequence>
<name>A0AB33EE25_9PSED</name>
<dbReference type="EMBL" id="CP023466">
    <property type="protein sequence ID" value="ATE77081.1"/>
    <property type="molecule type" value="Genomic_DNA"/>
</dbReference>
<keyword evidence="1" id="KW-0472">Membrane</keyword>
<evidence type="ECO:0000313" key="3">
    <source>
        <dbReference type="Proteomes" id="UP000218385"/>
    </source>
</evidence>
<dbReference type="Proteomes" id="UP000218385">
    <property type="component" value="Chromosome"/>
</dbReference>
<feature type="transmembrane region" description="Helical" evidence="1">
    <location>
        <begin position="33"/>
        <end position="53"/>
    </location>
</feature>
<feature type="transmembrane region" description="Helical" evidence="1">
    <location>
        <begin position="6"/>
        <end position="21"/>
    </location>
</feature>
<feature type="transmembrane region" description="Helical" evidence="1">
    <location>
        <begin position="59"/>
        <end position="75"/>
    </location>
</feature>
<accession>A0AB33EE25</accession>
<organism evidence="2 3">
    <name type="scientific">Pseudomonas frederiksbergensis</name>
    <dbReference type="NCBI Taxonomy" id="104087"/>
    <lineage>
        <taxon>Bacteria</taxon>
        <taxon>Pseudomonadati</taxon>
        <taxon>Pseudomonadota</taxon>
        <taxon>Gammaproteobacteria</taxon>
        <taxon>Pseudomonadales</taxon>
        <taxon>Pseudomonadaceae</taxon>
        <taxon>Pseudomonas</taxon>
    </lineage>
</organism>
<proteinExistence type="predicted"/>
<keyword evidence="1" id="KW-0812">Transmembrane</keyword>
<protein>
    <submittedName>
        <fullName evidence="2">Uncharacterized protein</fullName>
    </submittedName>
</protein>
<keyword evidence="1" id="KW-1133">Transmembrane helix</keyword>
<reference evidence="2 3" key="1">
    <citation type="submission" date="2017-09" db="EMBL/GenBank/DDBJ databases">
        <title>Complete Genome sequence of Lysobacter capsici KNU-15.</title>
        <authorList>
            <person name="Kim M.-C."/>
            <person name="Yi H."/>
            <person name="Lee D.-W."/>
            <person name="Shin J.-H."/>
        </authorList>
    </citation>
    <scope>NUCLEOTIDE SEQUENCE [LARGE SCALE GENOMIC DNA]</scope>
    <source>
        <strain evidence="2 3">KNU-15</strain>
    </source>
</reference>
<gene>
    <name evidence="2" type="ORF">CNN82_11830</name>
</gene>
<evidence type="ECO:0000256" key="1">
    <source>
        <dbReference type="SAM" id="Phobius"/>
    </source>
</evidence>
<evidence type="ECO:0000313" key="2">
    <source>
        <dbReference type="EMBL" id="ATE77081.1"/>
    </source>
</evidence>
<dbReference type="AlphaFoldDB" id="A0AB33EE25"/>